<dbReference type="EMBL" id="JACEFG010000002">
    <property type="protein sequence ID" value="MBA2175737.1"/>
    <property type="molecule type" value="Genomic_DNA"/>
</dbReference>
<dbReference type="InterPro" id="IPR058676">
    <property type="entry name" value="YuzK"/>
</dbReference>
<evidence type="ECO:0000313" key="1">
    <source>
        <dbReference type="EMBL" id="MBA2175737.1"/>
    </source>
</evidence>
<accession>A0A838CUJ5</accession>
<dbReference type="AlphaFoldDB" id="A0A838CUJ5"/>
<organism evidence="1 2">
    <name type="scientific">Halobacillus locisalis</name>
    <dbReference type="NCBI Taxonomy" id="220753"/>
    <lineage>
        <taxon>Bacteria</taxon>
        <taxon>Bacillati</taxon>
        <taxon>Bacillota</taxon>
        <taxon>Bacilli</taxon>
        <taxon>Bacillales</taxon>
        <taxon>Bacillaceae</taxon>
        <taxon>Halobacillus</taxon>
    </lineage>
</organism>
<evidence type="ECO:0000313" key="2">
    <source>
        <dbReference type="Proteomes" id="UP000571017"/>
    </source>
</evidence>
<reference evidence="1 2" key="1">
    <citation type="journal article" date="2004" name="Extremophiles">
        <title>Halobacillus locisalis sp. nov., a halophilic bacterium isolated from a marine solar saltern of the Yellow Sea in Korea.</title>
        <authorList>
            <person name="Yoon J.H."/>
            <person name="Kang K.H."/>
            <person name="Oh T.K."/>
            <person name="Park Y.H."/>
        </authorList>
    </citation>
    <scope>NUCLEOTIDE SEQUENCE [LARGE SCALE GENOMIC DNA]</scope>
    <source>
        <strain evidence="1 2">KCTC 3788</strain>
    </source>
</reference>
<protein>
    <recommendedName>
        <fullName evidence="3">YuzK</fullName>
    </recommendedName>
</protein>
<dbReference type="Proteomes" id="UP000571017">
    <property type="component" value="Unassembled WGS sequence"/>
</dbReference>
<evidence type="ECO:0008006" key="3">
    <source>
        <dbReference type="Google" id="ProtNLM"/>
    </source>
</evidence>
<name>A0A838CUJ5_9BACI</name>
<keyword evidence="2" id="KW-1185">Reference proteome</keyword>
<proteinExistence type="predicted"/>
<comment type="caution">
    <text evidence="1">The sequence shown here is derived from an EMBL/GenBank/DDBJ whole genome shotgun (WGS) entry which is preliminary data.</text>
</comment>
<dbReference type="RefSeq" id="WP_181472873.1">
    <property type="nucleotide sequence ID" value="NZ_JACEFG010000002.1"/>
</dbReference>
<dbReference type="Pfam" id="PF26149">
    <property type="entry name" value="YuzK"/>
    <property type="match status" value="1"/>
</dbReference>
<gene>
    <name evidence="1" type="ORF">H0266_12620</name>
</gene>
<sequence length="56" mass="6842">MNYTAGMEKAMHGAHNMGYAEYSRRLDTRLQVEQKRQREFEESRKMIEQVDRQLHR</sequence>